<keyword evidence="4 6" id="KW-0521">NADP</keyword>
<dbReference type="RefSeq" id="WP_228353520.1">
    <property type="nucleotide sequence ID" value="NZ_JACEGA010000001.1"/>
</dbReference>
<accession>A0A839K3F4</accession>
<dbReference type="AlphaFoldDB" id="A0A839K3F4"/>
<keyword evidence="9" id="KW-1185">Reference proteome</keyword>
<dbReference type="Gene3D" id="3.30.360.10">
    <property type="entry name" value="Dihydrodipicolinate Reductase, domain 2"/>
    <property type="match status" value="1"/>
</dbReference>
<keyword evidence="5 6" id="KW-0560">Oxidoreductase</keyword>
<comment type="subcellular location">
    <subcellularLocation>
        <location evidence="6">Cytoplasm</location>
    </subcellularLocation>
</comment>
<organism evidence="8 9">
    <name type="scientific">Variimorphobacter saccharofermentans</name>
    <dbReference type="NCBI Taxonomy" id="2755051"/>
    <lineage>
        <taxon>Bacteria</taxon>
        <taxon>Bacillati</taxon>
        <taxon>Bacillota</taxon>
        <taxon>Clostridia</taxon>
        <taxon>Lachnospirales</taxon>
        <taxon>Lachnospiraceae</taxon>
        <taxon>Variimorphobacter</taxon>
    </lineage>
</organism>
<dbReference type="PANTHER" id="PTHR32338:SF10">
    <property type="entry name" value="N-ACETYL-GAMMA-GLUTAMYL-PHOSPHATE REDUCTASE, CHLOROPLASTIC-RELATED"/>
    <property type="match status" value="1"/>
</dbReference>
<dbReference type="NCBIfam" id="TIGR01851">
    <property type="entry name" value="argC_other"/>
    <property type="match status" value="1"/>
</dbReference>
<reference evidence="8 9" key="1">
    <citation type="submission" date="2020-07" db="EMBL/GenBank/DDBJ databases">
        <title>Characterization and genome sequencing of isolate MD1, a novel member within the family Lachnospiraceae.</title>
        <authorList>
            <person name="Rettenmaier R."/>
            <person name="Di Bello L."/>
            <person name="Zinser C."/>
            <person name="Scheitz K."/>
            <person name="Liebl W."/>
            <person name="Zverlov V."/>
        </authorList>
    </citation>
    <scope>NUCLEOTIDE SEQUENCE [LARGE SCALE GENOMIC DNA]</scope>
    <source>
        <strain evidence="8 9">MD1</strain>
    </source>
</reference>
<protein>
    <recommendedName>
        <fullName evidence="6">N-acetyl-gamma-glutamyl-phosphate reductase</fullName>
        <shortName evidence="6">AGPR</shortName>
        <ecNumber evidence="6">1.2.1.38</ecNumber>
    </recommendedName>
    <alternativeName>
        <fullName evidence="6">N-acetyl-glutamate semialdehyde dehydrogenase</fullName>
        <shortName evidence="6">NAGSA dehydrogenase</shortName>
    </alternativeName>
</protein>
<dbReference type="InterPro" id="IPR036291">
    <property type="entry name" value="NAD(P)-bd_dom_sf"/>
</dbReference>
<dbReference type="CDD" id="cd23935">
    <property type="entry name" value="AGPR_2_C"/>
    <property type="match status" value="1"/>
</dbReference>
<dbReference type="EMBL" id="JACEGA010000001">
    <property type="protein sequence ID" value="MBB2183908.1"/>
    <property type="molecule type" value="Genomic_DNA"/>
</dbReference>
<dbReference type="GO" id="GO:0003942">
    <property type="term" value="F:N-acetyl-gamma-glutamyl-phosphate reductase activity"/>
    <property type="evidence" value="ECO:0007669"/>
    <property type="project" value="UniProtKB-UniRule"/>
</dbReference>
<keyword evidence="1 6" id="KW-0963">Cytoplasm</keyword>
<evidence type="ECO:0000256" key="1">
    <source>
        <dbReference type="ARBA" id="ARBA00022490"/>
    </source>
</evidence>
<dbReference type="Proteomes" id="UP000574276">
    <property type="component" value="Unassembled WGS sequence"/>
</dbReference>
<dbReference type="InterPro" id="IPR010136">
    <property type="entry name" value="AGPR_type-2"/>
</dbReference>
<keyword evidence="3 6" id="KW-0028">Amino-acid biosynthesis</keyword>
<comment type="caution">
    <text evidence="8">The sequence shown here is derived from an EMBL/GenBank/DDBJ whole genome shotgun (WGS) entry which is preliminary data.</text>
</comment>
<dbReference type="EC" id="1.2.1.38" evidence="6"/>
<dbReference type="Gene3D" id="3.40.50.720">
    <property type="entry name" value="NAD(P)-binding Rossmann-like Domain"/>
    <property type="match status" value="1"/>
</dbReference>
<comment type="catalytic activity">
    <reaction evidence="6">
        <text>N-acetyl-L-glutamate 5-semialdehyde + phosphate + NADP(+) = N-acetyl-L-glutamyl 5-phosphate + NADPH + H(+)</text>
        <dbReference type="Rhea" id="RHEA:21588"/>
        <dbReference type="ChEBI" id="CHEBI:15378"/>
        <dbReference type="ChEBI" id="CHEBI:29123"/>
        <dbReference type="ChEBI" id="CHEBI:43474"/>
        <dbReference type="ChEBI" id="CHEBI:57783"/>
        <dbReference type="ChEBI" id="CHEBI:57936"/>
        <dbReference type="ChEBI" id="CHEBI:58349"/>
        <dbReference type="EC" id="1.2.1.38"/>
    </reaction>
</comment>
<comment type="pathway">
    <text evidence="6">Amino-acid biosynthesis; L-arginine biosynthesis; N(2)-acetyl-L-ornithine from L-glutamate: step 3/4.</text>
</comment>
<name>A0A839K3F4_9FIRM</name>
<dbReference type="GO" id="GO:0005737">
    <property type="term" value="C:cytoplasm"/>
    <property type="evidence" value="ECO:0007669"/>
    <property type="project" value="UniProtKB-SubCell"/>
</dbReference>
<sequence>MKNKIFVDGLSGTTGLKIHERLSLYTELEMITIDYDKRRDPQERAKCLNSADIVFLCLPDDASREAVSLVTNPNTRIIDASTAYRTASDWTYGLPELSKKHREAIRESKRVSNPGCHATAFILSVYPLVHHGVMSPDYPIVCQSLTGYSGGGKTLIEKYESNDGKNEYTKAPRPYSLTLNHKHLPEMTMRSGLSQDPLFVPILGQNYKGLATLVSIHTKLLSKKMNAKDIHTLLSEHYQDEKFVKVMPFADDLLLFDGAIDITACNDTNNAEIFVFGNDAKGTALIMTRLDNLGKGASGAAIQNMNIMLGFDEGLHL</sequence>
<evidence type="ECO:0000256" key="6">
    <source>
        <dbReference type="HAMAP-Rule" id="MF_01110"/>
    </source>
</evidence>
<proteinExistence type="inferred from homology"/>
<comment type="similarity">
    <text evidence="6">Belongs to the NAGSA dehydrogenase family. Type 2 subfamily.</text>
</comment>
<dbReference type="SMART" id="SM00859">
    <property type="entry name" value="Semialdhyde_dh"/>
    <property type="match status" value="1"/>
</dbReference>
<evidence type="ECO:0000313" key="9">
    <source>
        <dbReference type="Proteomes" id="UP000574276"/>
    </source>
</evidence>
<dbReference type="GO" id="GO:0006526">
    <property type="term" value="P:L-arginine biosynthetic process"/>
    <property type="evidence" value="ECO:0007669"/>
    <property type="project" value="UniProtKB-UniRule"/>
</dbReference>
<feature type="active site" evidence="6">
    <location>
        <position position="116"/>
    </location>
</feature>
<dbReference type="PANTHER" id="PTHR32338">
    <property type="entry name" value="N-ACETYL-GAMMA-GLUTAMYL-PHOSPHATE REDUCTASE, CHLOROPLASTIC-RELATED-RELATED"/>
    <property type="match status" value="1"/>
</dbReference>
<evidence type="ECO:0000313" key="8">
    <source>
        <dbReference type="EMBL" id="MBB2183908.1"/>
    </source>
</evidence>
<evidence type="ECO:0000259" key="7">
    <source>
        <dbReference type="SMART" id="SM00859"/>
    </source>
</evidence>
<dbReference type="Pfam" id="PF22698">
    <property type="entry name" value="Semialdhyde_dhC_1"/>
    <property type="match status" value="1"/>
</dbReference>
<dbReference type="Pfam" id="PF01118">
    <property type="entry name" value="Semialdhyde_dh"/>
    <property type="match status" value="1"/>
</dbReference>
<dbReference type="HAMAP" id="MF_01110">
    <property type="entry name" value="ArgC_type2"/>
    <property type="match status" value="1"/>
</dbReference>
<evidence type="ECO:0000256" key="3">
    <source>
        <dbReference type="ARBA" id="ARBA00022605"/>
    </source>
</evidence>
<dbReference type="CDD" id="cd17896">
    <property type="entry name" value="AGPR_2_N"/>
    <property type="match status" value="1"/>
</dbReference>
<feature type="domain" description="Semialdehyde dehydrogenase NAD-binding" evidence="7">
    <location>
        <begin position="4"/>
        <end position="105"/>
    </location>
</feature>
<dbReference type="SUPFAM" id="SSF51735">
    <property type="entry name" value="NAD(P)-binding Rossmann-fold domains"/>
    <property type="match status" value="1"/>
</dbReference>
<evidence type="ECO:0000256" key="2">
    <source>
        <dbReference type="ARBA" id="ARBA00022571"/>
    </source>
</evidence>
<dbReference type="GO" id="GO:0051287">
    <property type="term" value="F:NAD binding"/>
    <property type="evidence" value="ECO:0007669"/>
    <property type="project" value="InterPro"/>
</dbReference>
<dbReference type="InterPro" id="IPR058924">
    <property type="entry name" value="AGPR_dimerisation_dom"/>
</dbReference>
<dbReference type="InterPro" id="IPR000534">
    <property type="entry name" value="Semialdehyde_DH_NAD-bd"/>
</dbReference>
<comment type="function">
    <text evidence="6">Catalyzes the NADPH-dependent reduction of N-acetyl-5-glutamyl phosphate to yield N-acetyl-L-glutamate 5-semialdehyde.</text>
</comment>
<gene>
    <name evidence="6 8" type="primary">argC</name>
    <name evidence="8" type="ORF">H0486_13595</name>
</gene>
<evidence type="ECO:0000256" key="5">
    <source>
        <dbReference type="ARBA" id="ARBA00023002"/>
    </source>
</evidence>
<dbReference type="UniPathway" id="UPA00068">
    <property type="reaction ID" value="UER00108"/>
</dbReference>
<keyword evidence="2 6" id="KW-0055">Arginine biosynthesis</keyword>
<dbReference type="SUPFAM" id="SSF55347">
    <property type="entry name" value="Glyceraldehyde-3-phosphate dehydrogenase-like, C-terminal domain"/>
    <property type="match status" value="1"/>
</dbReference>
<evidence type="ECO:0000256" key="4">
    <source>
        <dbReference type="ARBA" id="ARBA00022857"/>
    </source>
</evidence>
<dbReference type="InterPro" id="IPR050085">
    <property type="entry name" value="AGPR"/>
</dbReference>